<dbReference type="AlphaFoldDB" id="A0A6J1DK27"/>
<reference evidence="2" key="1">
    <citation type="submission" date="2025-08" db="UniProtKB">
        <authorList>
            <consortium name="RefSeq"/>
        </authorList>
    </citation>
    <scope>IDENTIFICATION</scope>
    <source>
        <strain evidence="2">OHB3-1</strain>
    </source>
</reference>
<dbReference type="Proteomes" id="UP000504603">
    <property type="component" value="Unplaced"/>
</dbReference>
<dbReference type="KEGG" id="mcha:111021626"/>
<dbReference type="GeneID" id="111021626"/>
<name>A0A6J1DK27_MOMCH</name>
<accession>A0A6J1DK27</accession>
<protein>
    <submittedName>
        <fullName evidence="2">Uncharacterized protein LOC111021626</fullName>
    </submittedName>
</protein>
<dbReference type="RefSeq" id="XP_022154343.1">
    <property type="nucleotide sequence ID" value="XM_022298651.1"/>
</dbReference>
<keyword evidence="1" id="KW-1185">Reference proteome</keyword>
<evidence type="ECO:0000313" key="2">
    <source>
        <dbReference type="RefSeq" id="XP_022154343.1"/>
    </source>
</evidence>
<organism evidence="1 2">
    <name type="scientific">Momordica charantia</name>
    <name type="common">Bitter gourd</name>
    <name type="synonym">Balsam pear</name>
    <dbReference type="NCBI Taxonomy" id="3673"/>
    <lineage>
        <taxon>Eukaryota</taxon>
        <taxon>Viridiplantae</taxon>
        <taxon>Streptophyta</taxon>
        <taxon>Embryophyta</taxon>
        <taxon>Tracheophyta</taxon>
        <taxon>Spermatophyta</taxon>
        <taxon>Magnoliopsida</taxon>
        <taxon>eudicotyledons</taxon>
        <taxon>Gunneridae</taxon>
        <taxon>Pentapetalae</taxon>
        <taxon>rosids</taxon>
        <taxon>fabids</taxon>
        <taxon>Cucurbitales</taxon>
        <taxon>Cucurbitaceae</taxon>
        <taxon>Momordiceae</taxon>
        <taxon>Momordica</taxon>
    </lineage>
</organism>
<evidence type="ECO:0000313" key="1">
    <source>
        <dbReference type="Proteomes" id="UP000504603"/>
    </source>
</evidence>
<proteinExistence type="predicted"/>
<gene>
    <name evidence="2" type="primary">LOC111021626</name>
</gene>
<sequence>MPMISASDPLIPDFATSGINSPSVVTIPHNTHPMQTHANSGISKRKVFMETSLPSSSVEPTSFIAAFKLSLWRDVMAEEYDALIRQNTWVLAPLLAGKIAIGCKWLYRVKHHLVGSVARHKARLVTKGFHQEAVLTMKKPLAQLSIETHCSHYFLSCCTVWLVSPSIGC</sequence>